<feature type="domain" description="Ice-binding protein C-terminal" evidence="2">
    <location>
        <begin position="196"/>
        <end position="218"/>
    </location>
</feature>
<protein>
    <submittedName>
        <fullName evidence="3">PEP-CTERM sorting domain-containing protein</fullName>
    </submittedName>
</protein>
<evidence type="ECO:0000259" key="2">
    <source>
        <dbReference type="Pfam" id="PF07589"/>
    </source>
</evidence>
<dbReference type="AlphaFoldDB" id="A0A3A4R6K3"/>
<keyword evidence="1" id="KW-1133">Transmembrane helix</keyword>
<evidence type="ECO:0000256" key="1">
    <source>
        <dbReference type="SAM" id="Phobius"/>
    </source>
</evidence>
<feature type="transmembrane region" description="Helical" evidence="1">
    <location>
        <begin position="192"/>
        <end position="215"/>
    </location>
</feature>
<dbReference type="InterPro" id="IPR013424">
    <property type="entry name" value="Ice-binding_C"/>
</dbReference>
<dbReference type="EMBL" id="QZJZ01000073">
    <property type="protein sequence ID" value="RJP57918.1"/>
    <property type="molecule type" value="Genomic_DNA"/>
</dbReference>
<accession>A0A3A4R6K3</accession>
<reference evidence="3 4" key="1">
    <citation type="journal article" date="2017" name="ISME J.">
        <title>Energy and carbon metabolisms in a deep terrestrial subsurface fluid microbial community.</title>
        <authorList>
            <person name="Momper L."/>
            <person name="Jungbluth S.P."/>
            <person name="Lee M.D."/>
            <person name="Amend J.P."/>
        </authorList>
    </citation>
    <scope>NUCLEOTIDE SEQUENCE [LARGE SCALE GENOMIC DNA]</scope>
    <source>
        <strain evidence="3">SURF_26</strain>
    </source>
</reference>
<comment type="caution">
    <text evidence="3">The sequence shown here is derived from an EMBL/GenBank/DDBJ whole genome shotgun (WGS) entry which is preliminary data.</text>
</comment>
<name>A0A3A4R6K3_9BACT</name>
<dbReference type="Pfam" id="PF07589">
    <property type="entry name" value="PEP-CTERM"/>
    <property type="match status" value="1"/>
</dbReference>
<gene>
    <name evidence="3" type="ORF">C4541_09270</name>
</gene>
<evidence type="ECO:0000313" key="4">
    <source>
        <dbReference type="Proteomes" id="UP000266426"/>
    </source>
</evidence>
<keyword evidence="1" id="KW-0472">Membrane</keyword>
<sequence>MKKVITSSLVTLFVLVISCNISMAQSINIKWTNASPVLDFEGNQLAMGASIMVMMTDAAKAILDPVESVPYFASGSNHIAELGGFFAGYNPLPYNPQLGGSGGFVGVSLDTPSYDATPGAANKVYVFLRVFDNIAYNAFSGGNWNGTEMSNGRYGNDIDSYYFDTGVYTVSIPEIPGTDAPITIDISGMQTLAVFPVPEPSAMLLAGFAAMFFAIKKRIKK</sequence>
<evidence type="ECO:0000313" key="3">
    <source>
        <dbReference type="EMBL" id="RJP57918.1"/>
    </source>
</evidence>
<dbReference type="NCBIfam" id="TIGR02595">
    <property type="entry name" value="PEP_CTERM"/>
    <property type="match status" value="1"/>
</dbReference>
<dbReference type="Proteomes" id="UP000266426">
    <property type="component" value="Unassembled WGS sequence"/>
</dbReference>
<keyword evidence="1" id="KW-0812">Transmembrane</keyword>
<organism evidence="3 4">
    <name type="scientific">Candidatus Auribacter fodinae</name>
    <dbReference type="NCBI Taxonomy" id="2093366"/>
    <lineage>
        <taxon>Bacteria</taxon>
        <taxon>Pseudomonadati</taxon>
        <taxon>Candidatus Auribacterota</taxon>
        <taxon>Candidatus Auribacteria</taxon>
        <taxon>Candidatus Auribacterales</taxon>
        <taxon>Candidatus Auribacteraceae</taxon>
        <taxon>Candidatus Auribacter</taxon>
    </lineage>
</organism>
<proteinExistence type="predicted"/>
<dbReference type="PROSITE" id="PS51257">
    <property type="entry name" value="PROKAR_LIPOPROTEIN"/>
    <property type="match status" value="1"/>
</dbReference>